<reference evidence="10 11" key="1">
    <citation type="submission" date="2020-10" db="EMBL/GenBank/DDBJ databases">
        <title>complete genome sequencing of Lysobacter sp. H23M41.</title>
        <authorList>
            <person name="Bae J.-W."/>
            <person name="Lee S.-Y."/>
        </authorList>
    </citation>
    <scope>NUCLEOTIDE SEQUENCE [LARGE SCALE GENOMIC DNA]</scope>
    <source>
        <strain evidence="10 11">H23M41</strain>
    </source>
</reference>
<dbReference type="InterPro" id="IPR036909">
    <property type="entry name" value="Cyt_c-like_dom_sf"/>
</dbReference>
<organism evidence="10 11">
    <name type="scientific">Novilysobacter avium</name>
    <dbReference type="NCBI Taxonomy" id="2781023"/>
    <lineage>
        <taxon>Bacteria</taxon>
        <taxon>Pseudomonadati</taxon>
        <taxon>Pseudomonadota</taxon>
        <taxon>Gammaproteobacteria</taxon>
        <taxon>Lysobacterales</taxon>
        <taxon>Lysobacteraceae</taxon>
        <taxon>Novilysobacter</taxon>
    </lineage>
</organism>
<accession>A0A7S6UK56</accession>
<evidence type="ECO:0000256" key="1">
    <source>
        <dbReference type="ARBA" id="ARBA00022448"/>
    </source>
</evidence>
<evidence type="ECO:0000256" key="6">
    <source>
        <dbReference type="PROSITE-ProRule" id="PRU00433"/>
    </source>
</evidence>
<sequence>MSHARVLGIAGLVVFAAAAVAYAQTTVTPVPDAAPVETAPLEPAAPEHATWGDVQNGQTLAGTCAACHGLDGNSEIPMYPRIAGQSERYIAHQLALFKSGERNDGMAAVMKPFADMLSAQDARDLGAYFATQKSGAGVADDSVVTSGPYTDMKFYKIGEKLFRAGDAARGIPACMACHGPAGSGNPGPAYPHVGGQHAEYAQQRLELYRAGTTSRTDPRLFNIMASIAKPLTDEEIGSLASYMQGLHPTADDIGVDATAMAAAPAPVAAADVVTQDGETAEGVANGDGSDASDTAPEPAADVPADDAPIDAATATEAGPEDPQG</sequence>
<evidence type="ECO:0000256" key="8">
    <source>
        <dbReference type="SAM" id="SignalP"/>
    </source>
</evidence>
<evidence type="ECO:0000259" key="9">
    <source>
        <dbReference type="PROSITE" id="PS51007"/>
    </source>
</evidence>
<dbReference type="PROSITE" id="PS51007">
    <property type="entry name" value="CYTC"/>
    <property type="match status" value="2"/>
</dbReference>
<protein>
    <submittedName>
        <fullName evidence="10">Cytochrome c4</fullName>
    </submittedName>
</protein>
<feature type="chain" id="PRO_5045271255" evidence="8">
    <location>
        <begin position="24"/>
        <end position="324"/>
    </location>
</feature>
<dbReference type="InterPro" id="IPR009056">
    <property type="entry name" value="Cyt_c-like_dom"/>
</dbReference>
<evidence type="ECO:0000313" key="11">
    <source>
        <dbReference type="Proteomes" id="UP000593932"/>
    </source>
</evidence>
<keyword evidence="5 6" id="KW-0408">Iron</keyword>
<keyword evidence="11" id="KW-1185">Reference proteome</keyword>
<name>A0A7S6UK56_9GAMM</name>
<feature type="domain" description="Cytochrome c" evidence="9">
    <location>
        <begin position="52"/>
        <end position="133"/>
    </location>
</feature>
<proteinExistence type="predicted"/>
<keyword evidence="3 6" id="KW-0479">Metal-binding</keyword>
<feature type="domain" description="Cytochrome c" evidence="9">
    <location>
        <begin position="153"/>
        <end position="247"/>
    </location>
</feature>
<gene>
    <name evidence="10" type="ORF">INQ42_11320</name>
</gene>
<keyword evidence="4" id="KW-0249">Electron transport</keyword>
<evidence type="ECO:0000256" key="7">
    <source>
        <dbReference type="SAM" id="MobiDB-lite"/>
    </source>
</evidence>
<evidence type="ECO:0000256" key="5">
    <source>
        <dbReference type="ARBA" id="ARBA00023004"/>
    </source>
</evidence>
<dbReference type="SUPFAM" id="SSF46626">
    <property type="entry name" value="Cytochrome c"/>
    <property type="match status" value="2"/>
</dbReference>
<dbReference type="EMBL" id="CP063657">
    <property type="protein sequence ID" value="QOW21802.1"/>
    <property type="molecule type" value="Genomic_DNA"/>
</dbReference>
<dbReference type="Proteomes" id="UP000593932">
    <property type="component" value="Chromosome"/>
</dbReference>
<dbReference type="Pfam" id="PF00034">
    <property type="entry name" value="Cytochrom_C"/>
    <property type="match status" value="2"/>
</dbReference>
<keyword evidence="8" id="KW-0732">Signal</keyword>
<evidence type="ECO:0000256" key="3">
    <source>
        <dbReference type="ARBA" id="ARBA00022723"/>
    </source>
</evidence>
<feature type="region of interest" description="Disordered" evidence="7">
    <location>
        <begin position="275"/>
        <end position="324"/>
    </location>
</feature>
<evidence type="ECO:0000313" key="10">
    <source>
        <dbReference type="EMBL" id="QOW21802.1"/>
    </source>
</evidence>
<evidence type="ECO:0000256" key="4">
    <source>
        <dbReference type="ARBA" id="ARBA00022982"/>
    </source>
</evidence>
<keyword evidence="1" id="KW-0813">Transport</keyword>
<dbReference type="PANTHER" id="PTHR33751:SF9">
    <property type="entry name" value="CYTOCHROME C4"/>
    <property type="match status" value="1"/>
</dbReference>
<dbReference type="PANTHER" id="PTHR33751">
    <property type="entry name" value="CBB3-TYPE CYTOCHROME C OXIDASE SUBUNIT FIXP"/>
    <property type="match status" value="1"/>
</dbReference>
<dbReference type="InterPro" id="IPR050597">
    <property type="entry name" value="Cytochrome_c_Oxidase_Subunit"/>
</dbReference>
<dbReference type="Gene3D" id="1.10.760.10">
    <property type="entry name" value="Cytochrome c-like domain"/>
    <property type="match status" value="2"/>
</dbReference>
<feature type="compositionally biased region" description="Low complexity" evidence="7">
    <location>
        <begin position="293"/>
        <end position="302"/>
    </location>
</feature>
<feature type="signal peptide" evidence="8">
    <location>
        <begin position="1"/>
        <end position="23"/>
    </location>
</feature>
<evidence type="ECO:0000256" key="2">
    <source>
        <dbReference type="ARBA" id="ARBA00022617"/>
    </source>
</evidence>
<keyword evidence="2 6" id="KW-0349">Heme</keyword>